<proteinExistence type="predicted"/>
<protein>
    <submittedName>
        <fullName evidence="3">Uncharacterized protein</fullName>
    </submittedName>
</protein>
<feature type="region of interest" description="Disordered" evidence="1">
    <location>
        <begin position="1"/>
        <end position="194"/>
    </location>
</feature>
<feature type="compositionally biased region" description="Low complexity" evidence="1">
    <location>
        <begin position="49"/>
        <end position="58"/>
    </location>
</feature>
<comment type="caution">
    <text evidence="3">The sequence shown here is derived from an EMBL/GenBank/DDBJ whole genome shotgun (WGS) entry which is preliminary data.</text>
</comment>
<keyword evidence="2" id="KW-0812">Transmembrane</keyword>
<dbReference type="Proteomes" id="UP000077684">
    <property type="component" value="Unassembled WGS sequence"/>
</dbReference>
<keyword evidence="4" id="KW-1185">Reference proteome</keyword>
<feature type="compositionally biased region" description="Polar residues" evidence="1">
    <location>
        <begin position="145"/>
        <end position="154"/>
    </location>
</feature>
<dbReference type="EMBL" id="LWDE02000083">
    <property type="protein sequence ID" value="KAE8253621.1"/>
    <property type="molecule type" value="Genomic_DNA"/>
</dbReference>
<feature type="compositionally biased region" description="Basic and acidic residues" evidence="1">
    <location>
        <begin position="638"/>
        <end position="647"/>
    </location>
</feature>
<feature type="region of interest" description="Disordered" evidence="1">
    <location>
        <begin position="457"/>
        <end position="496"/>
    </location>
</feature>
<evidence type="ECO:0000256" key="2">
    <source>
        <dbReference type="SAM" id="Phobius"/>
    </source>
</evidence>
<reference evidence="3" key="2">
    <citation type="journal article" date="2019" name="IMA Fungus">
        <title>Genome sequencing and comparison of five Tilletia species to identify candidate genes for the detection of regulated species infecting wheat.</title>
        <authorList>
            <person name="Nguyen H.D.T."/>
            <person name="Sultana T."/>
            <person name="Kesanakurti P."/>
            <person name="Hambleton S."/>
        </authorList>
    </citation>
    <scope>NUCLEOTIDE SEQUENCE</scope>
    <source>
        <strain evidence="3">DAOMC 236426</strain>
    </source>
</reference>
<dbReference type="PANTHER" id="PTHR37402">
    <property type="entry name" value="GRAM DOMAIN-CONTAINING PROTEIN 4"/>
    <property type="match status" value="1"/>
</dbReference>
<feature type="region of interest" description="Disordered" evidence="1">
    <location>
        <begin position="217"/>
        <end position="390"/>
    </location>
</feature>
<feature type="region of interest" description="Disordered" evidence="1">
    <location>
        <begin position="606"/>
        <end position="760"/>
    </location>
</feature>
<dbReference type="InterPro" id="IPR037847">
    <property type="entry name" value="GRAMDC4"/>
</dbReference>
<keyword evidence="2" id="KW-1133">Transmembrane helix</keyword>
<feature type="compositionally biased region" description="Low complexity" evidence="1">
    <location>
        <begin position="120"/>
        <end position="130"/>
    </location>
</feature>
<name>A0A8X7SZE4_9BASI</name>
<dbReference type="InterPro" id="IPR011993">
    <property type="entry name" value="PH-like_dom_sf"/>
</dbReference>
<reference evidence="3" key="1">
    <citation type="submission" date="2016-04" db="EMBL/GenBank/DDBJ databases">
        <authorList>
            <person name="Nguyen H.D."/>
            <person name="Samba Siva P."/>
            <person name="Cullis J."/>
            <person name="Levesque C.A."/>
            <person name="Hambleton S."/>
        </authorList>
    </citation>
    <scope>NUCLEOTIDE SEQUENCE</scope>
    <source>
        <strain evidence="3">DAOMC 236426</strain>
    </source>
</reference>
<feature type="compositionally biased region" description="Basic and acidic residues" evidence="1">
    <location>
        <begin position="374"/>
        <end position="384"/>
    </location>
</feature>
<feature type="region of interest" description="Disordered" evidence="1">
    <location>
        <begin position="1136"/>
        <end position="1178"/>
    </location>
</feature>
<feature type="region of interest" description="Disordered" evidence="1">
    <location>
        <begin position="406"/>
        <end position="430"/>
    </location>
</feature>
<dbReference type="Pfam" id="PF11696">
    <property type="entry name" value="DUF3292"/>
    <property type="match status" value="1"/>
</dbReference>
<evidence type="ECO:0000313" key="4">
    <source>
        <dbReference type="Proteomes" id="UP000077684"/>
    </source>
</evidence>
<feature type="compositionally biased region" description="Polar residues" evidence="1">
    <location>
        <begin position="467"/>
        <end position="485"/>
    </location>
</feature>
<feature type="compositionally biased region" description="Polar residues" evidence="1">
    <location>
        <begin position="1"/>
        <end position="15"/>
    </location>
</feature>
<feature type="transmembrane region" description="Helical" evidence="2">
    <location>
        <begin position="1047"/>
        <end position="1066"/>
    </location>
</feature>
<evidence type="ECO:0000313" key="3">
    <source>
        <dbReference type="EMBL" id="KAE8253621.1"/>
    </source>
</evidence>
<dbReference type="InterPro" id="IPR021709">
    <property type="entry name" value="DUF3292"/>
</dbReference>
<keyword evidence="2" id="KW-0472">Membrane</keyword>
<feature type="compositionally biased region" description="Basic residues" evidence="1">
    <location>
        <begin position="172"/>
        <end position="181"/>
    </location>
</feature>
<dbReference type="GO" id="GO:0006915">
    <property type="term" value="P:apoptotic process"/>
    <property type="evidence" value="ECO:0007669"/>
    <property type="project" value="InterPro"/>
</dbReference>
<feature type="compositionally biased region" description="Basic and acidic residues" evidence="1">
    <location>
        <begin position="217"/>
        <end position="227"/>
    </location>
</feature>
<feature type="compositionally biased region" description="Low complexity" evidence="1">
    <location>
        <begin position="236"/>
        <end position="252"/>
    </location>
</feature>
<dbReference type="PANTHER" id="PTHR37402:SF1">
    <property type="entry name" value="GRAM DOMAIN-CONTAINING PROTEIN 4"/>
    <property type="match status" value="1"/>
</dbReference>
<feature type="compositionally biased region" description="Acidic residues" evidence="1">
    <location>
        <begin position="322"/>
        <end position="340"/>
    </location>
</feature>
<feature type="transmembrane region" description="Helical" evidence="2">
    <location>
        <begin position="919"/>
        <end position="944"/>
    </location>
</feature>
<accession>A0A8X7SZE4</accession>
<gene>
    <name evidence="3" type="ORF">A4X06_0g1316</name>
</gene>
<feature type="compositionally biased region" description="Low complexity" evidence="1">
    <location>
        <begin position="78"/>
        <end position="89"/>
    </location>
</feature>
<dbReference type="Gene3D" id="2.30.29.30">
    <property type="entry name" value="Pleckstrin-homology domain (PH domain)/Phosphotyrosine-binding domain (PTB)"/>
    <property type="match status" value="1"/>
</dbReference>
<organism evidence="3 4">
    <name type="scientific">Tilletia controversa</name>
    <name type="common">dwarf bunt fungus</name>
    <dbReference type="NCBI Taxonomy" id="13291"/>
    <lineage>
        <taxon>Eukaryota</taxon>
        <taxon>Fungi</taxon>
        <taxon>Dikarya</taxon>
        <taxon>Basidiomycota</taxon>
        <taxon>Ustilaginomycotina</taxon>
        <taxon>Exobasidiomycetes</taxon>
        <taxon>Tilletiales</taxon>
        <taxon>Tilletiaceae</taxon>
        <taxon>Tilletia</taxon>
    </lineage>
</organism>
<feature type="compositionally biased region" description="Low complexity" evidence="1">
    <location>
        <begin position="679"/>
        <end position="697"/>
    </location>
</feature>
<feature type="compositionally biased region" description="Basic and acidic residues" evidence="1">
    <location>
        <begin position="614"/>
        <end position="625"/>
    </location>
</feature>
<feature type="compositionally biased region" description="Polar residues" evidence="1">
    <location>
        <begin position="698"/>
        <end position="713"/>
    </location>
</feature>
<sequence length="1296" mass="138144">MSDSTPAATQPEQGTQQQQQQQQSADTPRNLHISLPPQPDVHHADGTTPASMSLSSAPAPAPAPAPAHGILLSRNTLSPAASPQKPSAAFIASPTLLTKDDDDRLILFASPPKPSHERTSTATTAASTSTPSKLTTLINKLGRRTGSSGNTKGGLSSIPAGSDQAESGDRDHHHKRSKSTKSRNGSGRHTPVVEGEYGQFLAAAELRAALEREQIKANKRAEKEKPSGKASRVNPAAAAAAASAAAAGAQKALPGGPLHKAQAQEVAVAMKPSRSLPGAFGSVSRKSSRSGHNGNGTITPKARRAHTDLRPPNPCGMPVSDSDSDSGEHDDDDDDDDDDDGHTYLDDQTLAVFEYGPEGEGSAAGHHSPKSSRKHDGTNDDTKRKMQRVNSISFGATVRRRPFFSRVRSGGSTPRALSRRSSFSSSASSTDSIVRTSYPADLVAMNARELRNAVTQEVNGAPADGTNAEQDISSTRSIKSWRSHPSGTSSLSGGGLSSDTNVVLSKPLLDLEEFELDNFIKNFSRHTREVRVPVSAASAASRRMPQWSDFKVPANEAEIAAAEGRKVTVLTHVDRGLQAILQGQAGSEGMGSSTAAAAAGVGQVAGTPGTHASGGDKHGGGDKHLILHKRKGSSGAAAKHDGGKHDGGASVHPPPPPPSASGHAVSTSEGKQRASIQLPTGTTAAAIASGSPAISSANKRASMQIPTSTSTGNPPLPGPIVPESPHVKWAAGARGDGHGRGSSGSRPTTPSHSAANSPAGFSFTPLFPDVAGAPVGSGSETAVNTTTTATDDGWEVIEGVAVKHEDGKALLDAGGSSEVGHYGGGGGHGTGYGTGGAGGGKEDEEQVDAVAFVIAYILAMVEKHAPEELDDRPDDRYREGKLRSHLERLYIIAPFWERFLFGVRSLYRWEQPRRTGAAAMIYFVLWYTDLIPTAIMLSLMYYILQFRFFPPSESFLHEQVRKRMSRGVEADKFSEQLRRRSRLDLLDLYKHWIDRYGVASQVAAGDIADFHEKVKNLILWRNPTATWRTFSLLCTATLFVTFAPAHYVWKIALFFLGLTFFILLPLQSHYPRYRRPLSPIWWALWGSPTDFIWGSKILRERHAKLHSERAQALSESRGGTKEGGKTHLYSGLFHSRKGGGRHAHDGTTSSGNGAALDALAMGGNGTGNGTSIDGDSDEAARKEMIAEQAKEAQRGKKLSSFFCQHHTVPGHLHVTTKMIYFVALHSTRPSNSRKTCKTELDEIAGLVKTNNFRLFGFQGLKIRKRDGKSMHFSNMSHRDDAFNLILSVTGTVWSKV</sequence>
<evidence type="ECO:0000256" key="1">
    <source>
        <dbReference type="SAM" id="MobiDB-lite"/>
    </source>
</evidence>
<feature type="compositionally biased region" description="Polar residues" evidence="1">
    <location>
        <begin position="747"/>
        <end position="756"/>
    </location>
</feature>